<dbReference type="Gene3D" id="2.40.50.1020">
    <property type="entry name" value="LytTr DNA-binding domain"/>
    <property type="match status" value="1"/>
</dbReference>
<keyword evidence="5" id="KW-1185">Reference proteome</keyword>
<evidence type="ECO:0000259" key="2">
    <source>
        <dbReference type="PROSITE" id="PS50110"/>
    </source>
</evidence>
<feature type="modified residue" description="4-aspartylphosphate" evidence="1">
    <location>
        <position position="55"/>
    </location>
</feature>
<dbReference type="InterPro" id="IPR001789">
    <property type="entry name" value="Sig_transdc_resp-reg_receiver"/>
</dbReference>
<dbReference type="InterPro" id="IPR007492">
    <property type="entry name" value="LytTR_DNA-bd_dom"/>
</dbReference>
<evidence type="ECO:0000313" key="5">
    <source>
        <dbReference type="Proteomes" id="UP001501410"/>
    </source>
</evidence>
<dbReference type="Pfam" id="PF00072">
    <property type="entry name" value="Response_reg"/>
    <property type="match status" value="1"/>
</dbReference>
<keyword evidence="4" id="KW-0238">DNA-binding</keyword>
<name>A0ABP8MR55_9BACT</name>
<gene>
    <name evidence="4" type="ORF">GCM10023092_16730</name>
</gene>
<dbReference type="SMART" id="SM00850">
    <property type="entry name" value="LytTR"/>
    <property type="match status" value="1"/>
</dbReference>
<dbReference type="Pfam" id="PF04397">
    <property type="entry name" value="LytTR"/>
    <property type="match status" value="1"/>
</dbReference>
<sequence>MTINAIAIDDEPLALDVISAFAAQREELNLIRTFTNVHKALSFLGENNVDLIFLDINMPGMSGLQLKEQLSPEMLVIFTTAYSEFAVEAFRLSALDYLLKPFESDRFNSAIDKVLEFKNYMNSRTAEANPKYIFVRAEYSVVKIALADILYVESRDNYVKIYLESAAPVLVRMAIKNFERQLPEHDFLRIHRSYIVSLPKVKAIRNMLVLLAGELELPVGRHYKDVLKRISL</sequence>
<feature type="domain" description="Response regulatory" evidence="2">
    <location>
        <begin position="4"/>
        <end position="115"/>
    </location>
</feature>
<dbReference type="PANTHER" id="PTHR37299">
    <property type="entry name" value="TRANSCRIPTIONAL REGULATOR-RELATED"/>
    <property type="match status" value="1"/>
</dbReference>
<protein>
    <submittedName>
        <fullName evidence="4">LytTR family DNA-binding domain-containing protein</fullName>
    </submittedName>
</protein>
<keyword evidence="1" id="KW-0597">Phosphoprotein</keyword>
<evidence type="ECO:0000259" key="3">
    <source>
        <dbReference type="PROSITE" id="PS50930"/>
    </source>
</evidence>
<dbReference type="PANTHER" id="PTHR37299:SF1">
    <property type="entry name" value="STAGE 0 SPORULATION PROTEIN A HOMOLOG"/>
    <property type="match status" value="1"/>
</dbReference>
<dbReference type="EMBL" id="BAABEZ010000022">
    <property type="protein sequence ID" value="GAA4454548.1"/>
    <property type="molecule type" value="Genomic_DNA"/>
</dbReference>
<dbReference type="InterPro" id="IPR011006">
    <property type="entry name" value="CheY-like_superfamily"/>
</dbReference>
<dbReference type="InterPro" id="IPR046947">
    <property type="entry name" value="LytR-like"/>
</dbReference>
<dbReference type="GO" id="GO:0003677">
    <property type="term" value="F:DNA binding"/>
    <property type="evidence" value="ECO:0007669"/>
    <property type="project" value="UniProtKB-KW"/>
</dbReference>
<evidence type="ECO:0000313" key="4">
    <source>
        <dbReference type="EMBL" id="GAA4454548.1"/>
    </source>
</evidence>
<accession>A0ABP8MR55</accession>
<dbReference type="Proteomes" id="UP001501410">
    <property type="component" value="Unassembled WGS sequence"/>
</dbReference>
<dbReference type="PROSITE" id="PS50110">
    <property type="entry name" value="RESPONSE_REGULATORY"/>
    <property type="match status" value="1"/>
</dbReference>
<feature type="domain" description="HTH LytTR-type" evidence="3">
    <location>
        <begin position="133"/>
        <end position="232"/>
    </location>
</feature>
<organism evidence="4 5">
    <name type="scientific">Rurimicrobium arvi</name>
    <dbReference type="NCBI Taxonomy" id="2049916"/>
    <lineage>
        <taxon>Bacteria</taxon>
        <taxon>Pseudomonadati</taxon>
        <taxon>Bacteroidota</taxon>
        <taxon>Chitinophagia</taxon>
        <taxon>Chitinophagales</taxon>
        <taxon>Chitinophagaceae</taxon>
        <taxon>Rurimicrobium</taxon>
    </lineage>
</organism>
<dbReference type="Gene3D" id="3.40.50.2300">
    <property type="match status" value="1"/>
</dbReference>
<evidence type="ECO:0000256" key="1">
    <source>
        <dbReference type="PROSITE-ProRule" id="PRU00169"/>
    </source>
</evidence>
<dbReference type="SMART" id="SM00448">
    <property type="entry name" value="REC"/>
    <property type="match status" value="1"/>
</dbReference>
<reference evidence="5" key="1">
    <citation type="journal article" date="2019" name="Int. J. Syst. Evol. Microbiol.">
        <title>The Global Catalogue of Microorganisms (GCM) 10K type strain sequencing project: providing services to taxonomists for standard genome sequencing and annotation.</title>
        <authorList>
            <consortium name="The Broad Institute Genomics Platform"/>
            <consortium name="The Broad Institute Genome Sequencing Center for Infectious Disease"/>
            <person name="Wu L."/>
            <person name="Ma J."/>
        </authorList>
    </citation>
    <scope>NUCLEOTIDE SEQUENCE [LARGE SCALE GENOMIC DNA]</scope>
    <source>
        <strain evidence="5">JCM 31921</strain>
    </source>
</reference>
<proteinExistence type="predicted"/>
<dbReference type="RefSeq" id="WP_344825327.1">
    <property type="nucleotide sequence ID" value="NZ_BAABEZ010000022.1"/>
</dbReference>
<dbReference type="PROSITE" id="PS50930">
    <property type="entry name" value="HTH_LYTTR"/>
    <property type="match status" value="1"/>
</dbReference>
<comment type="caution">
    <text evidence="4">The sequence shown here is derived from an EMBL/GenBank/DDBJ whole genome shotgun (WGS) entry which is preliminary data.</text>
</comment>
<dbReference type="SUPFAM" id="SSF52172">
    <property type="entry name" value="CheY-like"/>
    <property type="match status" value="1"/>
</dbReference>